<dbReference type="PANTHER" id="PTHR12533">
    <property type="entry name" value="NFAT"/>
    <property type="match status" value="1"/>
</dbReference>
<evidence type="ECO:0000256" key="4">
    <source>
        <dbReference type="ARBA" id="ARBA00022553"/>
    </source>
</evidence>
<feature type="region of interest" description="Disordered" evidence="9">
    <location>
        <begin position="447"/>
        <end position="488"/>
    </location>
</feature>
<dbReference type="FunFam" id="2.60.40.340:FF:000002">
    <property type="entry name" value="Nuclear factor of activated T-cells 5, tonicity-responsive"/>
    <property type="match status" value="1"/>
</dbReference>
<feature type="compositionally biased region" description="Low complexity" evidence="9">
    <location>
        <begin position="447"/>
        <end position="466"/>
    </location>
</feature>
<dbReference type="InterPro" id="IPR013783">
    <property type="entry name" value="Ig-like_fold"/>
</dbReference>
<dbReference type="InterPro" id="IPR014756">
    <property type="entry name" value="Ig_E-set"/>
</dbReference>
<dbReference type="STRING" id="400727.A0A2T7NI38"/>
<feature type="domain" description="RHD" evidence="10">
    <location>
        <begin position="1680"/>
        <end position="1852"/>
    </location>
</feature>
<comment type="subcellular location">
    <subcellularLocation>
        <location evidence="2">Cytoplasm</location>
    </subcellularLocation>
    <subcellularLocation>
        <location evidence="1">Nucleus</location>
    </subcellularLocation>
</comment>
<feature type="region of interest" description="Disordered" evidence="9">
    <location>
        <begin position="2199"/>
        <end position="2218"/>
    </location>
</feature>
<dbReference type="InterPro" id="IPR037059">
    <property type="entry name" value="RHD_DNA_bind_dom_sf"/>
</dbReference>
<dbReference type="GO" id="GO:0005634">
    <property type="term" value="C:nucleus"/>
    <property type="evidence" value="ECO:0007669"/>
    <property type="project" value="UniProtKB-SubCell"/>
</dbReference>
<sequence>MSLNEQEKQLLETLLSQADAVSPSSERSQHAEHTDFHNSNNDFHFLDKLINSGMGNDIESMAFSQSTSSASFVEPRHNTSFQSGVEGQDSQQNGSVGQAFTQQPATAYASQQSPMRGFQQYSSTLPSSNSDHVPMSPSMTDDFESQGAGYQQQFPTATQKSLDCCPLDQPGPTTDCYGNSSSFTSQFKLDLSLSAPSNLVSSSSGLSFQAQTASFPESDSSVESDQPKPYHHSTGPFQHAATGPTAGSGGADVNSLSPGGCQSQVADYQHQPFPNHFSPAEPSVASVPAVSQTGSIHQHFQGTPQCASVGDTDSSAATLDFSSQIPGFQTQQHQQSTLFQQGNPQASGCLDKALQESRHDGTLVHYQPETSGFSQEPQHQQQQQAVVFPHGASSSAVLSSTQAGSFPQQQQQLGQFPNCLHSCGQKEEECGSAGVAPIQLSDFQMQPSFQSPASSTSQSSSQQQVSDNPNTYHSFANSPAPYQQQTTGFGSQNSIHILAPSTAQTEQNVGVCQAQIYPQQGDQSLGVTFHSQGSPFSHSIIHQGDQTVSSTDAQAQPQCYTGETVVQDQQSTDGFKSQTSGFVHHAFQLSSQTSTQQDHELMQETPRERKMEAESTAFVSDSSLTHTTSLQDQTMEVSAGDGQFREKVKSFDQQSPITLRQQEQPMDTQQSPFYSSATADSSRVYEAKTTTLSLPQTAEAGESFLKQSTRFQGNLNGFQATPAVCSSEDGMQQFAGFIPSSLPVNTIPFSPKPDAKNNTMCSNFTNSSLFGSQSIGVAGQNTARPSFAETSQVSDNSSNTPTPSPLQSDVLNQSAASFNQFENSNGSTFINSSKQQQQSVVQHQLEQQPLHMPQQLVQQQQQHQTHLQHGIYSQGEQTRDSFSLNQNASSEILTAFICQEAGPHFGQGLSSAPQVPLHTASVPVVNSNQQDSSHFQPARVAVGQQQGPAPAHVVGTHQPSPPFNMANLSSNSHPQQSPITLTPDKSPLAALFDSRQANAALNLLASVVLSQIQAVLPHSAQIFAASQHQKEGGVLSSGNVPSAVAAVSDPMQQFFQRQVNLNDIVPSLLIPQQQQQQQTFQPQLHHQTAPSQIHHLTQSQAVPFQQCPPSSQTQPSFLAPQVSQQAAFLPQQQSHQQDPSTASWHPQQQILQVPSSIASSLGLTVTSNGQLMIGEQVVKLVVQPSSSDGGSGVSGTLSSPLEGAAGLQQTMFPALMVSLPADLKNIDVQPFGSALVTSSHLTVTTTAPSLDSNISGHTSVTSSFSATQPVPAVTAPEILSLASISSDIVSGPAVTPFMTAGVEPVTVQASKDMNVLANATEGPANVADVFHFPGNPAAGIEKPMEISQSSGTGLDSVGAFINVAEGSASMTLLNAFKMAVADQHQDAAGFQVPGCPPTQTLSAGLANIEDTCKPMETNERSGKSSILKMDVSEVAGQAYSDVFFDNTKVKNNETSQRLVRKSSAEDKVEERIDSGSMLRRILTMEDNDALEGLPSSDMLPEGSSPETSPHKQDLDSPNALVADTNTQATLIEKSEKLDLSCEAHPEDEVPSQFWSSVEGFPAASVDEVVPSKVHKGLSDQDASCKIVTLPSVEKLFDAGGASSCSSFVFTKFGSEDCVFTFGTCQASLVSTSATETKVTSVISSSSVKQPDCVKLCVLPAPPIRPSSRRQKEASLSAQFPSKVGSYELRILTQPEEQHRARYLTEGSRGAVKDRSQQGYPVIKLHGYKEPATLQVFIGNEAGRIKPHGFYQACRVCGKNSTPCTEREIEGTTVIEIEISPMNDMIVSMDCVGILKLRNADVEKRIGIARAKAKKKNSTKARLVFRVALRKLDGSFITLQTASTPILCTQPIGQPEISRMSLSEISINQTKDLFIIGKNFLKGTRVVFQKLGLDEKTVEWQSEAEIEAEYFQQTHLICKVPEYPKKDIEKPVYVQIVVQSGGKSSDPQDFIYTPEDMRILKEAKVLVKQEDAMETESLDKSLPFGISPVALHLNRLVERTQQAATATSLFQLPPNILPSITSNSIVSTSSKVTSSGSGLASPIIRPATFTLPAGSPGVINLVAKTAPLLSSAAGSTLNLKTKPAGLPMHIVIPSLQPSQPNTGETGQSGLKLPKLLMVNPGTVPVTNGDTSGLSIGSCSGVGANTGVRTASTSQVVSAATTPSTASSSVANNRYSNVGISAQSAVSSAPMIVILTTPASTSSVASNTGSTPQVCTQHSQSTTNGQGVVLRFLPYRR</sequence>
<evidence type="ECO:0000256" key="7">
    <source>
        <dbReference type="ARBA" id="ARBA00023163"/>
    </source>
</evidence>
<evidence type="ECO:0000256" key="5">
    <source>
        <dbReference type="ARBA" id="ARBA00023015"/>
    </source>
</evidence>
<feature type="compositionally biased region" description="Polar residues" evidence="9">
    <location>
        <begin position="211"/>
        <end position="224"/>
    </location>
</feature>
<keyword evidence="7" id="KW-0804">Transcription</keyword>
<feature type="compositionally biased region" description="Polar residues" evidence="9">
    <location>
        <begin position="103"/>
        <end position="131"/>
    </location>
</feature>
<dbReference type="PROSITE" id="PS50254">
    <property type="entry name" value="REL_2"/>
    <property type="match status" value="1"/>
</dbReference>
<feature type="compositionally biased region" description="Low complexity" evidence="9">
    <location>
        <begin position="375"/>
        <end position="384"/>
    </location>
</feature>
<dbReference type="InterPro" id="IPR008366">
    <property type="entry name" value="NFAT"/>
</dbReference>
<dbReference type="PANTHER" id="PTHR12533:SF7">
    <property type="entry name" value="NFAT NUCLEAR FACTOR, ISOFORM B"/>
    <property type="match status" value="1"/>
</dbReference>
<dbReference type="GO" id="GO:0000981">
    <property type="term" value="F:DNA-binding transcription factor activity, RNA polymerase II-specific"/>
    <property type="evidence" value="ECO:0007669"/>
    <property type="project" value="TreeGrafter"/>
</dbReference>
<keyword evidence="4" id="KW-0597">Phosphoprotein</keyword>
<dbReference type="InterPro" id="IPR011539">
    <property type="entry name" value="RHD_DNA_bind_dom"/>
</dbReference>
<dbReference type="InterPro" id="IPR032397">
    <property type="entry name" value="RHD_dimer"/>
</dbReference>
<evidence type="ECO:0000256" key="1">
    <source>
        <dbReference type="ARBA" id="ARBA00004123"/>
    </source>
</evidence>
<proteinExistence type="predicted"/>
<feature type="compositionally biased region" description="Low complexity" evidence="9">
    <location>
        <begin position="1076"/>
        <end position="1088"/>
    </location>
</feature>
<feature type="region of interest" description="Disordered" evidence="9">
    <location>
        <begin position="661"/>
        <end position="680"/>
    </location>
</feature>
<evidence type="ECO:0000313" key="11">
    <source>
        <dbReference type="EMBL" id="PVD20843.1"/>
    </source>
</evidence>
<dbReference type="OrthoDB" id="5346094at2759"/>
<dbReference type="Gene3D" id="2.60.40.340">
    <property type="entry name" value="Rel homology domain (RHD), DNA-binding domain"/>
    <property type="match status" value="1"/>
</dbReference>
<dbReference type="GO" id="GO:0000978">
    <property type="term" value="F:RNA polymerase II cis-regulatory region sequence-specific DNA binding"/>
    <property type="evidence" value="ECO:0007669"/>
    <property type="project" value="TreeGrafter"/>
</dbReference>
<organism evidence="11 12">
    <name type="scientific">Pomacea canaliculata</name>
    <name type="common">Golden apple snail</name>
    <dbReference type="NCBI Taxonomy" id="400727"/>
    <lineage>
        <taxon>Eukaryota</taxon>
        <taxon>Metazoa</taxon>
        <taxon>Spiralia</taxon>
        <taxon>Lophotrochozoa</taxon>
        <taxon>Mollusca</taxon>
        <taxon>Gastropoda</taxon>
        <taxon>Caenogastropoda</taxon>
        <taxon>Architaenioglossa</taxon>
        <taxon>Ampullarioidea</taxon>
        <taxon>Ampullariidae</taxon>
        <taxon>Pomacea</taxon>
    </lineage>
</organism>
<feature type="region of interest" description="Disordered" evidence="9">
    <location>
        <begin position="367"/>
        <end position="393"/>
    </location>
</feature>
<feature type="compositionally biased region" description="Basic and acidic residues" evidence="9">
    <location>
        <begin position="27"/>
        <end position="36"/>
    </location>
</feature>
<feature type="compositionally biased region" description="Low complexity" evidence="9">
    <location>
        <begin position="852"/>
        <end position="869"/>
    </location>
</feature>
<feature type="compositionally biased region" description="Polar residues" evidence="9">
    <location>
        <begin position="467"/>
        <end position="488"/>
    </location>
</feature>
<dbReference type="PRINTS" id="PR01789">
    <property type="entry name" value="NUCFACTORATC"/>
</dbReference>
<evidence type="ECO:0000256" key="9">
    <source>
        <dbReference type="SAM" id="MobiDB-lite"/>
    </source>
</evidence>
<dbReference type="SUPFAM" id="SSF49417">
    <property type="entry name" value="p53-like transcription factors"/>
    <property type="match status" value="1"/>
</dbReference>
<dbReference type="InterPro" id="IPR008967">
    <property type="entry name" value="p53-like_TF_DNA-bd_sf"/>
</dbReference>
<feature type="region of interest" description="Disordered" evidence="9">
    <location>
        <begin position="211"/>
        <end position="347"/>
    </location>
</feature>
<feature type="region of interest" description="Disordered" evidence="9">
    <location>
        <begin position="1076"/>
        <end position="1097"/>
    </location>
</feature>
<feature type="region of interest" description="Disordered" evidence="9">
    <location>
        <begin position="1489"/>
        <end position="1518"/>
    </location>
</feature>
<dbReference type="Proteomes" id="UP000245119">
    <property type="component" value="Linkage Group LG12"/>
</dbReference>
<dbReference type="Pfam" id="PF16179">
    <property type="entry name" value="RHD_dimer"/>
    <property type="match status" value="1"/>
</dbReference>
<reference evidence="11 12" key="1">
    <citation type="submission" date="2018-04" db="EMBL/GenBank/DDBJ databases">
        <title>The genome of golden apple snail Pomacea canaliculata provides insight into stress tolerance and invasive adaptation.</title>
        <authorList>
            <person name="Liu C."/>
            <person name="Liu B."/>
            <person name="Ren Y."/>
            <person name="Zhang Y."/>
            <person name="Wang H."/>
            <person name="Li S."/>
            <person name="Jiang F."/>
            <person name="Yin L."/>
            <person name="Zhang G."/>
            <person name="Qian W."/>
            <person name="Fan W."/>
        </authorList>
    </citation>
    <scope>NUCLEOTIDE SEQUENCE [LARGE SCALE GENOMIC DNA]</scope>
    <source>
        <strain evidence="11">SZHN2017</strain>
        <tissue evidence="11">Muscle</tissue>
    </source>
</reference>
<feature type="compositionally biased region" description="Polar residues" evidence="9">
    <location>
        <begin position="780"/>
        <end position="795"/>
    </location>
</feature>
<evidence type="ECO:0000256" key="3">
    <source>
        <dbReference type="ARBA" id="ARBA00022490"/>
    </source>
</evidence>
<evidence type="ECO:0000259" key="10">
    <source>
        <dbReference type="PROSITE" id="PS50254"/>
    </source>
</evidence>
<dbReference type="GO" id="GO:0005737">
    <property type="term" value="C:cytoplasm"/>
    <property type="evidence" value="ECO:0007669"/>
    <property type="project" value="UniProtKB-SubCell"/>
</dbReference>
<dbReference type="EMBL" id="PZQS01000012">
    <property type="protein sequence ID" value="PVD20843.1"/>
    <property type="molecule type" value="Genomic_DNA"/>
</dbReference>
<protein>
    <recommendedName>
        <fullName evidence="10">RHD domain-containing protein</fullName>
    </recommendedName>
</protein>
<dbReference type="GO" id="GO:0005667">
    <property type="term" value="C:transcription regulator complex"/>
    <property type="evidence" value="ECO:0007669"/>
    <property type="project" value="TreeGrafter"/>
</dbReference>
<feature type="region of interest" description="Disordered" evidence="9">
    <location>
        <begin position="103"/>
        <end position="150"/>
    </location>
</feature>
<name>A0A2T7NI38_POMCA</name>
<keyword evidence="5" id="KW-0805">Transcription regulation</keyword>
<accession>A0A2T7NI38</accession>
<keyword evidence="3" id="KW-0963">Cytoplasm</keyword>
<evidence type="ECO:0000256" key="8">
    <source>
        <dbReference type="ARBA" id="ARBA00023242"/>
    </source>
</evidence>
<evidence type="ECO:0000313" key="12">
    <source>
        <dbReference type="Proteomes" id="UP000245119"/>
    </source>
</evidence>
<feature type="compositionally biased region" description="Polar residues" evidence="9">
    <location>
        <begin position="289"/>
        <end position="327"/>
    </location>
</feature>
<feature type="region of interest" description="Disordered" evidence="9">
    <location>
        <begin position="17"/>
        <end position="41"/>
    </location>
</feature>
<dbReference type="Pfam" id="PF00554">
    <property type="entry name" value="RHD_DNA_bind"/>
    <property type="match status" value="1"/>
</dbReference>
<keyword evidence="6" id="KW-0238">DNA-binding</keyword>
<gene>
    <name evidence="11" type="ORF">C0Q70_19004</name>
</gene>
<feature type="region of interest" description="Disordered" evidence="9">
    <location>
        <begin position="852"/>
        <end position="882"/>
    </location>
</feature>
<dbReference type="InterPro" id="IPR002909">
    <property type="entry name" value="IPT_dom"/>
</dbReference>
<feature type="compositionally biased region" description="Low complexity" evidence="9">
    <location>
        <begin position="328"/>
        <end position="341"/>
    </location>
</feature>
<feature type="compositionally biased region" description="Polar residues" evidence="9">
    <location>
        <begin position="254"/>
        <end position="266"/>
    </location>
</feature>
<dbReference type="SMART" id="SM00429">
    <property type="entry name" value="IPT"/>
    <property type="match status" value="1"/>
</dbReference>
<keyword evidence="12" id="KW-1185">Reference proteome</keyword>
<dbReference type="SUPFAM" id="SSF81296">
    <property type="entry name" value="E set domains"/>
    <property type="match status" value="1"/>
</dbReference>
<dbReference type="Gene3D" id="2.60.40.10">
    <property type="entry name" value="Immunoglobulins"/>
    <property type="match status" value="1"/>
</dbReference>
<evidence type="ECO:0000256" key="2">
    <source>
        <dbReference type="ARBA" id="ARBA00004496"/>
    </source>
</evidence>
<feature type="region of interest" description="Disordered" evidence="9">
    <location>
        <begin position="1124"/>
        <end position="1147"/>
    </location>
</feature>
<feature type="region of interest" description="Disordered" evidence="9">
    <location>
        <begin position="780"/>
        <end position="809"/>
    </location>
</feature>
<evidence type="ECO:0000256" key="6">
    <source>
        <dbReference type="ARBA" id="ARBA00023125"/>
    </source>
</evidence>
<comment type="caution">
    <text evidence="11">The sequence shown here is derived from an EMBL/GenBank/DDBJ whole genome shotgun (WGS) entry which is preliminary data.</text>
</comment>
<keyword evidence="8" id="KW-0539">Nucleus</keyword>